<dbReference type="SUPFAM" id="SSF46785">
    <property type="entry name" value="Winged helix' DNA-binding domain"/>
    <property type="match status" value="1"/>
</dbReference>
<dbReference type="Pfam" id="PF13730">
    <property type="entry name" value="HTH_36"/>
    <property type="match status" value="1"/>
</dbReference>
<feature type="region of interest" description="Disordered" evidence="1">
    <location>
        <begin position="110"/>
        <end position="135"/>
    </location>
</feature>
<dbReference type="InterPro" id="IPR036390">
    <property type="entry name" value="WH_DNA-bd_sf"/>
</dbReference>
<evidence type="ECO:0008006" key="4">
    <source>
        <dbReference type="Google" id="ProtNLM"/>
    </source>
</evidence>
<comment type="caution">
    <text evidence="2">The sequence shown here is derived from an EMBL/GenBank/DDBJ whole genome shotgun (WGS) entry which is preliminary data.</text>
</comment>
<gene>
    <name evidence="2" type="ORF">SAMN06265373_102595</name>
</gene>
<dbReference type="Proteomes" id="UP001157961">
    <property type="component" value="Unassembled WGS sequence"/>
</dbReference>
<reference evidence="2 3" key="1">
    <citation type="submission" date="2017-05" db="EMBL/GenBank/DDBJ databases">
        <authorList>
            <person name="Varghese N."/>
            <person name="Submissions S."/>
        </authorList>
    </citation>
    <scope>NUCLEOTIDE SEQUENCE [LARGE SCALE GENOMIC DNA]</scope>
    <source>
        <strain evidence="2 3">DSM 29734</strain>
    </source>
</reference>
<dbReference type="Gene3D" id="1.10.10.10">
    <property type="entry name" value="Winged helix-like DNA-binding domain superfamily/Winged helix DNA-binding domain"/>
    <property type="match status" value="1"/>
</dbReference>
<evidence type="ECO:0000256" key="1">
    <source>
        <dbReference type="SAM" id="MobiDB-lite"/>
    </source>
</evidence>
<keyword evidence="3" id="KW-1185">Reference proteome</keyword>
<proteinExistence type="predicted"/>
<protein>
    <recommendedName>
        <fullName evidence="4">GntR family transcriptional regulator</fullName>
    </recommendedName>
</protein>
<organism evidence="2 3">
    <name type="scientific">Shimia sagamensis</name>
    <dbReference type="NCBI Taxonomy" id="1566352"/>
    <lineage>
        <taxon>Bacteria</taxon>
        <taxon>Pseudomonadati</taxon>
        <taxon>Pseudomonadota</taxon>
        <taxon>Alphaproteobacteria</taxon>
        <taxon>Rhodobacterales</taxon>
        <taxon>Roseobacteraceae</taxon>
    </lineage>
</organism>
<sequence>MRLLDRQNTKTGRCDPSAVELAEETGFSERSVRSAFKELEERGAVKRFRITLRSRNQFLIFSVSKLRQNTLLAERKPRARLRTGRNPVSAPPATHCRLNLRPASPETIKETKKKKGDAENVFAHGPRSHPIVRRSSSGEMDLGQFEQRVVKVFEREGYGYEGLLALPAQDLELAPGLMVTGELSFLGAVGRLLKTYMKCE</sequence>
<evidence type="ECO:0000313" key="3">
    <source>
        <dbReference type="Proteomes" id="UP001157961"/>
    </source>
</evidence>
<dbReference type="RefSeq" id="WP_283425320.1">
    <property type="nucleotide sequence ID" value="NZ_FXTY01000002.1"/>
</dbReference>
<name>A0ABY1NNG2_9RHOB</name>
<accession>A0ABY1NNG2</accession>
<dbReference type="EMBL" id="FXTY01000002">
    <property type="protein sequence ID" value="SMP13822.1"/>
    <property type="molecule type" value="Genomic_DNA"/>
</dbReference>
<dbReference type="InterPro" id="IPR036388">
    <property type="entry name" value="WH-like_DNA-bd_sf"/>
</dbReference>
<evidence type="ECO:0000313" key="2">
    <source>
        <dbReference type="EMBL" id="SMP13822.1"/>
    </source>
</evidence>